<gene>
    <name evidence="1" type="ORF">DA66_0062</name>
</gene>
<name>A0A075E081_9CAUD</name>
<dbReference type="RefSeq" id="YP_009102902.1">
    <property type="nucleotide sequence ID" value="NC_025452.1"/>
</dbReference>
<sequence>MEKSYPIIVTKPRSRIVIQLLLWAFYQRIPFYYMGQKAVDELLKSHAVEV</sequence>
<reference evidence="1 2" key="1">
    <citation type="journal article" date="2014" name="Arch. Virol.">
        <title>Complete genome sequence of a broad-host-range lytic Dickeya spp. bacteriophage ?D5.</title>
        <authorList>
            <person name="Czajkowski R."/>
            <person name="Ozymko Z."/>
            <person name="Zwirowski S."/>
            <person name="Lojkowska E."/>
        </authorList>
    </citation>
    <scope>NUCLEOTIDE SEQUENCE [LARGE SCALE GENOMIC DNA]</scope>
</reference>
<organism evidence="1 2">
    <name type="scientific">Dickeya phage RC-2014</name>
    <dbReference type="NCBI Taxonomy" id="1477406"/>
    <lineage>
        <taxon>Viruses</taxon>
        <taxon>Duplodnaviria</taxon>
        <taxon>Heunggongvirae</taxon>
        <taxon>Uroviricota</taxon>
        <taxon>Caudoviricetes</taxon>
        <taxon>Pantevenvirales</taxon>
        <taxon>Ackermannviridae</taxon>
        <taxon>Aglimvirinae</taxon>
        <taxon>Limestonevirus</taxon>
        <taxon>Limestonevirus RC2014</taxon>
    </lineage>
</organism>
<evidence type="ECO:0000313" key="1">
    <source>
        <dbReference type="EMBL" id="AHZ60180.1"/>
    </source>
</evidence>
<dbReference type="GeneID" id="22113434"/>
<dbReference type="Proteomes" id="UP000028741">
    <property type="component" value="Segment"/>
</dbReference>
<accession>A0A075E081</accession>
<dbReference type="KEGG" id="vg:22113434"/>
<proteinExistence type="predicted"/>
<dbReference type="EMBL" id="KJ716335">
    <property type="protein sequence ID" value="AHZ60180.1"/>
    <property type="molecule type" value="Genomic_DNA"/>
</dbReference>
<keyword evidence="2" id="KW-1185">Reference proteome</keyword>
<evidence type="ECO:0000313" key="2">
    <source>
        <dbReference type="Proteomes" id="UP000028741"/>
    </source>
</evidence>
<protein>
    <submittedName>
        <fullName evidence="1">Uncharacterized protein</fullName>
    </submittedName>
</protein>